<dbReference type="PANTHER" id="PTHR11857">
    <property type="entry name" value="ODORANT BINDING PROTEIN-RELATED"/>
    <property type="match status" value="1"/>
</dbReference>
<sequence length="152" mass="16447">MQLLVVVLAVCVLGANAGLDPKFLEKLTQEVQAVGTSCGEKEHATADDMIEIMEEKFPPTSHEAKCVVACFYKHYKMMKEDGTFDKDAAVKAFDEIKAQDAEIHAKILKVIDACDAKKQMSDDHCVSAASMAGCVKTEAIANGLTKEAFMAS</sequence>
<organism evidence="6 7">
    <name type="scientific">Tribolium castaneum</name>
    <name type="common">Red flour beetle</name>
    <dbReference type="NCBI Taxonomy" id="7070"/>
    <lineage>
        <taxon>Eukaryota</taxon>
        <taxon>Metazoa</taxon>
        <taxon>Ecdysozoa</taxon>
        <taxon>Arthropoda</taxon>
        <taxon>Hexapoda</taxon>
        <taxon>Insecta</taxon>
        <taxon>Pterygota</taxon>
        <taxon>Neoptera</taxon>
        <taxon>Endopterygota</taxon>
        <taxon>Coleoptera</taxon>
        <taxon>Polyphaga</taxon>
        <taxon>Cucujiformia</taxon>
        <taxon>Tenebrionidae</taxon>
        <taxon>Tenebrionidae incertae sedis</taxon>
        <taxon>Tribolium</taxon>
    </lineage>
</organism>
<dbReference type="STRING" id="7070.D2A1T1"/>
<dbReference type="HOGENOM" id="CLU_148261_0_0_1"/>
<dbReference type="InterPro" id="IPR006170">
    <property type="entry name" value="PBP/GOBP"/>
</dbReference>
<dbReference type="PANTHER" id="PTHR11857:SF42">
    <property type="entry name" value="GENERAL ODORANT-BINDING PROTEIN 19D-RELATED"/>
    <property type="match status" value="1"/>
</dbReference>
<accession>D2A1T1</accession>
<evidence type="ECO:0000313" key="7">
    <source>
        <dbReference type="Proteomes" id="UP000007266"/>
    </source>
</evidence>
<keyword evidence="3 5" id="KW-0732">Signal</keyword>
<dbReference type="EMBL" id="KQ971338">
    <property type="protein sequence ID" value="EFA02853.2"/>
    <property type="molecule type" value="Genomic_DNA"/>
</dbReference>
<dbReference type="FunCoup" id="D2A1T1">
    <property type="interactions" value="81"/>
</dbReference>
<proteinExistence type="predicted"/>
<name>D2A1T1_TRICA</name>
<feature type="chain" id="PRO_5007309993" evidence="5">
    <location>
        <begin position="18"/>
        <end position="152"/>
    </location>
</feature>
<evidence type="ECO:0000256" key="5">
    <source>
        <dbReference type="SAM" id="SignalP"/>
    </source>
</evidence>
<gene>
    <name evidence="6" type="primary">TcOBP4F</name>
    <name evidence="6" type="ORF">TcasGA2_TC007729</name>
</gene>
<keyword evidence="2" id="KW-0964">Secreted</keyword>
<dbReference type="CDD" id="cd23992">
    <property type="entry name" value="PBP_GOBP"/>
    <property type="match status" value="1"/>
</dbReference>
<comment type="subcellular location">
    <subcellularLocation>
        <location evidence="1">Secreted</location>
    </subcellularLocation>
</comment>
<keyword evidence="7" id="KW-1185">Reference proteome</keyword>
<keyword evidence="4" id="KW-1015">Disulfide bond</keyword>
<evidence type="ECO:0000313" key="6">
    <source>
        <dbReference type="EMBL" id="EFA02853.2"/>
    </source>
</evidence>
<evidence type="ECO:0000256" key="4">
    <source>
        <dbReference type="ARBA" id="ARBA00023157"/>
    </source>
</evidence>
<evidence type="ECO:0000256" key="1">
    <source>
        <dbReference type="ARBA" id="ARBA00004613"/>
    </source>
</evidence>
<reference evidence="6 7" key="2">
    <citation type="journal article" date="2010" name="Nucleic Acids Res.">
        <title>BeetleBase in 2010: revisions to provide comprehensive genomic information for Tribolium castaneum.</title>
        <authorList>
            <person name="Kim H.S."/>
            <person name="Murphy T."/>
            <person name="Xia J."/>
            <person name="Caragea D."/>
            <person name="Park Y."/>
            <person name="Beeman R.W."/>
            <person name="Lorenzen M.D."/>
            <person name="Butcher S."/>
            <person name="Manak J.R."/>
            <person name="Brown S.J."/>
        </authorList>
    </citation>
    <scope>GENOME REANNOTATION</scope>
    <source>
        <strain evidence="6 7">Georgia GA2</strain>
    </source>
</reference>
<dbReference type="InterPro" id="IPR036728">
    <property type="entry name" value="PBP_GOBP_sf"/>
</dbReference>
<reference evidence="6 7" key="1">
    <citation type="journal article" date="2008" name="Nature">
        <title>The genome of the model beetle and pest Tribolium castaneum.</title>
        <authorList>
            <consortium name="Tribolium Genome Sequencing Consortium"/>
            <person name="Richards S."/>
            <person name="Gibbs R.A."/>
            <person name="Weinstock G.M."/>
            <person name="Brown S.J."/>
            <person name="Denell R."/>
            <person name="Beeman R.W."/>
            <person name="Gibbs R."/>
            <person name="Beeman R.W."/>
            <person name="Brown S.J."/>
            <person name="Bucher G."/>
            <person name="Friedrich M."/>
            <person name="Grimmelikhuijzen C.J."/>
            <person name="Klingler M."/>
            <person name="Lorenzen M."/>
            <person name="Richards S."/>
            <person name="Roth S."/>
            <person name="Schroder R."/>
            <person name="Tautz D."/>
            <person name="Zdobnov E.M."/>
            <person name="Muzny D."/>
            <person name="Gibbs R.A."/>
            <person name="Weinstock G.M."/>
            <person name="Attaway T."/>
            <person name="Bell S."/>
            <person name="Buhay C.J."/>
            <person name="Chandrabose M.N."/>
            <person name="Chavez D."/>
            <person name="Clerk-Blankenburg K.P."/>
            <person name="Cree A."/>
            <person name="Dao M."/>
            <person name="Davis C."/>
            <person name="Chacko J."/>
            <person name="Dinh H."/>
            <person name="Dugan-Rocha S."/>
            <person name="Fowler G."/>
            <person name="Garner T.T."/>
            <person name="Garnes J."/>
            <person name="Gnirke A."/>
            <person name="Hawes A."/>
            <person name="Hernandez J."/>
            <person name="Hines S."/>
            <person name="Holder M."/>
            <person name="Hume J."/>
            <person name="Jhangiani S.N."/>
            <person name="Joshi V."/>
            <person name="Khan Z.M."/>
            <person name="Jackson L."/>
            <person name="Kovar C."/>
            <person name="Kowis A."/>
            <person name="Lee S."/>
            <person name="Lewis L.R."/>
            <person name="Margolis J."/>
            <person name="Morgan M."/>
            <person name="Nazareth L.V."/>
            <person name="Nguyen N."/>
            <person name="Okwuonu G."/>
            <person name="Parker D."/>
            <person name="Richards S."/>
            <person name="Ruiz S.J."/>
            <person name="Santibanez J."/>
            <person name="Savard J."/>
            <person name="Scherer S.E."/>
            <person name="Schneider B."/>
            <person name="Sodergren E."/>
            <person name="Tautz D."/>
            <person name="Vattahil S."/>
            <person name="Villasana D."/>
            <person name="White C.S."/>
            <person name="Wright R."/>
            <person name="Park Y."/>
            <person name="Beeman R.W."/>
            <person name="Lord J."/>
            <person name="Oppert B."/>
            <person name="Lorenzen M."/>
            <person name="Brown S."/>
            <person name="Wang L."/>
            <person name="Savard J."/>
            <person name="Tautz D."/>
            <person name="Richards S."/>
            <person name="Weinstock G."/>
            <person name="Gibbs R.A."/>
            <person name="Liu Y."/>
            <person name="Worley K."/>
            <person name="Weinstock G."/>
            <person name="Elsik C.G."/>
            <person name="Reese J.T."/>
            <person name="Elhaik E."/>
            <person name="Landan G."/>
            <person name="Graur D."/>
            <person name="Arensburger P."/>
            <person name="Atkinson P."/>
            <person name="Beeman R.W."/>
            <person name="Beidler J."/>
            <person name="Brown S.J."/>
            <person name="Demuth J.P."/>
            <person name="Drury D.W."/>
            <person name="Du Y.Z."/>
            <person name="Fujiwara H."/>
            <person name="Lorenzen M."/>
            <person name="Maselli V."/>
            <person name="Osanai M."/>
            <person name="Park Y."/>
            <person name="Robertson H.M."/>
            <person name="Tu Z."/>
            <person name="Wang J.J."/>
            <person name="Wang S."/>
            <person name="Richards S."/>
            <person name="Song H."/>
            <person name="Zhang L."/>
            <person name="Sodergren E."/>
            <person name="Werner D."/>
            <person name="Stanke M."/>
            <person name="Morgenstern B."/>
            <person name="Solovyev V."/>
            <person name="Kosarev P."/>
            <person name="Brown G."/>
            <person name="Chen H.C."/>
            <person name="Ermolaeva O."/>
            <person name="Hlavina W."/>
            <person name="Kapustin Y."/>
            <person name="Kiryutin B."/>
            <person name="Kitts P."/>
            <person name="Maglott D."/>
            <person name="Pruitt K."/>
            <person name="Sapojnikov V."/>
            <person name="Souvorov A."/>
            <person name="Mackey A.J."/>
            <person name="Waterhouse R.M."/>
            <person name="Wyder S."/>
            <person name="Zdobnov E.M."/>
            <person name="Zdobnov E.M."/>
            <person name="Wyder S."/>
            <person name="Kriventseva E.V."/>
            <person name="Kadowaki T."/>
            <person name="Bork P."/>
            <person name="Aranda M."/>
            <person name="Bao R."/>
            <person name="Beermann A."/>
            <person name="Berns N."/>
            <person name="Bolognesi R."/>
            <person name="Bonneton F."/>
            <person name="Bopp D."/>
            <person name="Brown S.J."/>
            <person name="Bucher G."/>
            <person name="Butts T."/>
            <person name="Chaumot A."/>
            <person name="Denell R.E."/>
            <person name="Ferrier D.E."/>
            <person name="Friedrich M."/>
            <person name="Gordon C.M."/>
            <person name="Jindra M."/>
            <person name="Klingler M."/>
            <person name="Lan Q."/>
            <person name="Lattorff H.M."/>
            <person name="Laudet V."/>
            <person name="von Levetsow C."/>
            <person name="Liu Z."/>
            <person name="Lutz R."/>
            <person name="Lynch J.A."/>
            <person name="da Fonseca R.N."/>
            <person name="Posnien N."/>
            <person name="Reuter R."/>
            <person name="Roth S."/>
            <person name="Savard J."/>
            <person name="Schinko J.B."/>
            <person name="Schmitt C."/>
            <person name="Schoppmeier M."/>
            <person name="Schroder R."/>
            <person name="Shippy T.D."/>
            <person name="Simonnet F."/>
            <person name="Marques-Souza H."/>
            <person name="Tautz D."/>
            <person name="Tomoyasu Y."/>
            <person name="Trauner J."/>
            <person name="Van der Zee M."/>
            <person name="Vervoort M."/>
            <person name="Wittkopp N."/>
            <person name="Wimmer E.A."/>
            <person name="Yang X."/>
            <person name="Jones A.K."/>
            <person name="Sattelle D.B."/>
            <person name="Ebert P.R."/>
            <person name="Nelson D."/>
            <person name="Scott J.G."/>
            <person name="Beeman R.W."/>
            <person name="Muthukrishnan S."/>
            <person name="Kramer K.J."/>
            <person name="Arakane Y."/>
            <person name="Beeman R.W."/>
            <person name="Zhu Q."/>
            <person name="Hogenkamp D."/>
            <person name="Dixit R."/>
            <person name="Oppert B."/>
            <person name="Jiang H."/>
            <person name="Zou Z."/>
            <person name="Marshall J."/>
            <person name="Elpidina E."/>
            <person name="Vinokurov K."/>
            <person name="Oppert C."/>
            <person name="Zou Z."/>
            <person name="Evans J."/>
            <person name="Lu Z."/>
            <person name="Zhao P."/>
            <person name="Sumathipala N."/>
            <person name="Altincicek B."/>
            <person name="Vilcinskas A."/>
            <person name="Williams M."/>
            <person name="Hultmark D."/>
            <person name="Hetru C."/>
            <person name="Jiang H."/>
            <person name="Grimmelikhuijzen C.J."/>
            <person name="Hauser F."/>
            <person name="Cazzamali G."/>
            <person name="Williamson M."/>
            <person name="Park Y."/>
            <person name="Li B."/>
            <person name="Tanaka Y."/>
            <person name="Predel R."/>
            <person name="Neupert S."/>
            <person name="Schachtner J."/>
            <person name="Verleyen P."/>
            <person name="Raible F."/>
            <person name="Bork P."/>
            <person name="Friedrich M."/>
            <person name="Walden K.K."/>
            <person name="Robertson H.M."/>
            <person name="Angeli S."/>
            <person name="Foret S."/>
            <person name="Bucher G."/>
            <person name="Schuetz S."/>
            <person name="Maleszka R."/>
            <person name="Wimmer E.A."/>
            <person name="Beeman R.W."/>
            <person name="Lorenzen M."/>
            <person name="Tomoyasu Y."/>
            <person name="Miller S.C."/>
            <person name="Grossmann D."/>
            <person name="Bucher G."/>
        </authorList>
    </citation>
    <scope>NUCLEOTIDE SEQUENCE [LARGE SCALE GENOMIC DNA]</scope>
    <source>
        <strain evidence="6 7">Georgia GA2</strain>
    </source>
</reference>
<evidence type="ECO:0000256" key="3">
    <source>
        <dbReference type="ARBA" id="ARBA00022729"/>
    </source>
</evidence>
<dbReference type="SMR" id="D2A1T1"/>
<dbReference type="SMART" id="SM00708">
    <property type="entry name" value="PhBP"/>
    <property type="match status" value="1"/>
</dbReference>
<feature type="signal peptide" evidence="5">
    <location>
        <begin position="1"/>
        <end position="17"/>
    </location>
</feature>
<dbReference type="InParanoid" id="D2A1T1"/>
<dbReference type="SUPFAM" id="SSF47565">
    <property type="entry name" value="Insect pheromone/odorant-binding proteins"/>
    <property type="match status" value="1"/>
</dbReference>
<protein>
    <submittedName>
        <fullName evidence="6">Odorant binding protein 16</fullName>
    </submittedName>
</protein>
<dbReference type="GO" id="GO:0005549">
    <property type="term" value="F:odorant binding"/>
    <property type="evidence" value="ECO:0007669"/>
    <property type="project" value="InterPro"/>
</dbReference>
<dbReference type="Proteomes" id="UP000007266">
    <property type="component" value="Linkage group 4"/>
</dbReference>
<dbReference type="AlphaFoldDB" id="D2A1T1"/>
<evidence type="ECO:0000256" key="2">
    <source>
        <dbReference type="ARBA" id="ARBA00022525"/>
    </source>
</evidence>
<dbReference type="Pfam" id="PF01395">
    <property type="entry name" value="PBP_GOBP"/>
    <property type="match status" value="1"/>
</dbReference>
<dbReference type="Gene3D" id="1.10.238.20">
    <property type="entry name" value="Pheromone/general odorant binding protein domain"/>
    <property type="match status" value="1"/>
</dbReference>
<dbReference type="OMA" id="EIGDTCA"/>
<dbReference type="FunFam" id="1.10.238.20:FF:000006">
    <property type="entry name" value="Odorant binding protein 15"/>
    <property type="match status" value="1"/>
</dbReference>
<dbReference type="GO" id="GO:0005615">
    <property type="term" value="C:extracellular space"/>
    <property type="evidence" value="ECO:0000318"/>
    <property type="project" value="GO_Central"/>
</dbReference>
<dbReference type="GO" id="GO:0007608">
    <property type="term" value="P:sensory perception of smell"/>
    <property type="evidence" value="ECO:0000318"/>
    <property type="project" value="GO_Central"/>
</dbReference>